<comment type="caution">
    <text evidence="2">The sequence shown here is derived from an EMBL/GenBank/DDBJ whole genome shotgun (WGS) entry which is preliminary data.</text>
</comment>
<name>A0A3S0Y9Z8_9GAMM</name>
<organism evidence="2 3">
    <name type="scientific">Vreelandella populi</name>
    <dbReference type="NCBI Taxonomy" id="2498858"/>
    <lineage>
        <taxon>Bacteria</taxon>
        <taxon>Pseudomonadati</taxon>
        <taxon>Pseudomonadota</taxon>
        <taxon>Gammaproteobacteria</taxon>
        <taxon>Oceanospirillales</taxon>
        <taxon>Halomonadaceae</taxon>
        <taxon>Vreelandella</taxon>
    </lineage>
</organism>
<keyword evidence="1" id="KW-0732">Signal</keyword>
<dbReference type="RefSeq" id="WP_126981958.1">
    <property type="nucleotide sequence ID" value="NZ_RZHD01000010.1"/>
</dbReference>
<protein>
    <submittedName>
        <fullName evidence="2">Uncharacterized protein</fullName>
    </submittedName>
</protein>
<evidence type="ECO:0000256" key="1">
    <source>
        <dbReference type="SAM" id="SignalP"/>
    </source>
</evidence>
<gene>
    <name evidence="2" type="ORF">ELY37_16800</name>
</gene>
<keyword evidence="3" id="KW-1185">Reference proteome</keyword>
<evidence type="ECO:0000313" key="2">
    <source>
        <dbReference type="EMBL" id="RUR43376.1"/>
    </source>
</evidence>
<feature type="chain" id="PRO_5018644761" evidence="1">
    <location>
        <begin position="20"/>
        <end position="164"/>
    </location>
</feature>
<feature type="signal peptide" evidence="1">
    <location>
        <begin position="1"/>
        <end position="19"/>
    </location>
</feature>
<dbReference type="Proteomes" id="UP000286912">
    <property type="component" value="Unassembled WGS sequence"/>
</dbReference>
<accession>A0A3S0Y9Z8</accession>
<dbReference type="EMBL" id="RZHD01000010">
    <property type="protein sequence ID" value="RUR43376.1"/>
    <property type="molecule type" value="Genomic_DNA"/>
</dbReference>
<dbReference type="AlphaFoldDB" id="A0A3S0Y9Z8"/>
<evidence type="ECO:0000313" key="3">
    <source>
        <dbReference type="Proteomes" id="UP000286912"/>
    </source>
</evidence>
<sequence>MRKWIAGILSVVAINAAQADFPGLNKWTVDQTTDPLTDDVRVTAGVAIADGLQFILQCSSGNFGAIIAPVKPEITMEFITMDSSAEVSWRVDDIPAVTEEWQILPARAGRSPVVVNTNAHEMVRAVMNANNRLVLRVHGITGVFGVDNAEGYIQQVLDACDITY</sequence>
<proteinExistence type="predicted"/>
<reference evidence="2 3" key="1">
    <citation type="submission" date="2018-12" db="EMBL/GenBank/DDBJ databases">
        <title>three novel Halomonas strain isolated from plants.</title>
        <authorList>
            <person name="Sun C."/>
        </authorList>
    </citation>
    <scope>NUCLEOTIDE SEQUENCE [LARGE SCALE GENOMIC DNA]</scope>
    <source>
        <strain evidence="2 3">RC</strain>
    </source>
</reference>